<keyword evidence="3" id="KW-1185">Reference proteome</keyword>
<dbReference type="GO" id="GO:0016787">
    <property type="term" value="F:hydrolase activity"/>
    <property type="evidence" value="ECO:0007669"/>
    <property type="project" value="UniProtKB-KW"/>
</dbReference>
<dbReference type="Gene3D" id="3.40.50.1820">
    <property type="entry name" value="alpha/beta hydrolase"/>
    <property type="match status" value="2"/>
</dbReference>
<accession>A0A1Q4H998</accession>
<dbReference type="InterPro" id="IPR029058">
    <property type="entry name" value="AB_hydrolase_fold"/>
</dbReference>
<dbReference type="Proteomes" id="UP000186438">
    <property type="component" value="Unassembled WGS sequence"/>
</dbReference>
<evidence type="ECO:0000313" key="3">
    <source>
        <dbReference type="Proteomes" id="UP000186438"/>
    </source>
</evidence>
<dbReference type="STRING" id="53378.BRW65_29250"/>
<name>A0A1Q4H998_9MYCO</name>
<sequence length="383" mass="42617">MTTEWVGITHTEITQGQETYGYVEPNRVALEGVRFLPKDRPSDTLLIYMHPTATISRLPVPRAMAEAGMHVLCAESRYTRNDTALIMEKVLLDYGAFVRHAKEVWGYEKVVLSGWSGGGSLTSYYQSQAENPTVVDTPAGDPIALGQLIGGDGLVFHAAHLSRAEMLADFIDPSVLDEANPDIRNPELDLYDPRNPNKPPFTADYLQYFRAQQKARVRRRTAYVKELLEQLRLHGGAETDRVILTHRTMADPRCLDPAIDPNDRKPGTSLMGDPEASNVNPAGIARYCTLRSWLSQWSLDDSRAHAAVAAANITIPVLVIENSADHIVPQPHSERFFSACASKDKTFFIAKGADHYYRDDTTSLESVVDETMGWMASRNLLTD</sequence>
<dbReference type="AlphaFoldDB" id="A0A1Q4H998"/>
<evidence type="ECO:0000256" key="1">
    <source>
        <dbReference type="SAM" id="MobiDB-lite"/>
    </source>
</evidence>
<gene>
    <name evidence="2" type="ORF">BRW65_29250</name>
</gene>
<keyword evidence="2" id="KW-0378">Hydrolase</keyword>
<protein>
    <submittedName>
        <fullName evidence="2">Alpha/beta hydrolase</fullName>
    </submittedName>
</protein>
<dbReference type="EMBL" id="MPNT01000055">
    <property type="protein sequence ID" value="OJZ64126.1"/>
    <property type="molecule type" value="Genomic_DNA"/>
</dbReference>
<evidence type="ECO:0000313" key="2">
    <source>
        <dbReference type="EMBL" id="OJZ64126.1"/>
    </source>
</evidence>
<dbReference type="SUPFAM" id="SSF53474">
    <property type="entry name" value="alpha/beta-Hydrolases"/>
    <property type="match status" value="1"/>
</dbReference>
<organism evidence="2 3">
    <name type="scientific">Mycobacterium paraffinicum</name>
    <dbReference type="NCBI Taxonomy" id="53378"/>
    <lineage>
        <taxon>Bacteria</taxon>
        <taxon>Bacillati</taxon>
        <taxon>Actinomycetota</taxon>
        <taxon>Actinomycetes</taxon>
        <taxon>Mycobacteriales</taxon>
        <taxon>Mycobacteriaceae</taxon>
        <taxon>Mycobacterium</taxon>
    </lineage>
</organism>
<proteinExistence type="predicted"/>
<feature type="region of interest" description="Disordered" evidence="1">
    <location>
        <begin position="254"/>
        <end position="276"/>
    </location>
</feature>
<reference evidence="2 3" key="1">
    <citation type="submission" date="2016-11" db="EMBL/GenBank/DDBJ databases">
        <title>Genome sequences of unsequenced Mycobacteria.</title>
        <authorList>
            <person name="Greninger A.L."/>
            <person name="Fang F."/>
            <person name="Jerome K.R."/>
        </authorList>
    </citation>
    <scope>NUCLEOTIDE SEQUENCE [LARGE SCALE GENOMIC DNA]</scope>
    <source>
        <strain evidence="2 3">M11</strain>
    </source>
</reference>
<comment type="caution">
    <text evidence="2">The sequence shown here is derived from an EMBL/GenBank/DDBJ whole genome shotgun (WGS) entry which is preliminary data.</text>
</comment>